<evidence type="ECO:0000256" key="1">
    <source>
        <dbReference type="ARBA" id="ARBA00022723"/>
    </source>
</evidence>
<dbReference type="EMBL" id="CAJNOK010023079">
    <property type="protein sequence ID" value="CAF1357411.1"/>
    <property type="molecule type" value="Genomic_DNA"/>
</dbReference>
<accession>A0A8S2F5Y9</accession>
<keyword evidence="2" id="KW-0472">Membrane</keyword>
<dbReference type="Proteomes" id="UP000677228">
    <property type="component" value="Unassembled WGS sequence"/>
</dbReference>
<dbReference type="InterPro" id="IPR037523">
    <property type="entry name" value="VOC_core"/>
</dbReference>
<feature type="non-terminal residue" evidence="4">
    <location>
        <position position="1"/>
    </location>
</feature>
<evidence type="ECO:0000313" key="5">
    <source>
        <dbReference type="EMBL" id="CAF4167633.1"/>
    </source>
</evidence>
<dbReference type="GO" id="GO:0004493">
    <property type="term" value="F:methylmalonyl-CoA epimerase activity"/>
    <property type="evidence" value="ECO:0007669"/>
    <property type="project" value="TreeGrafter"/>
</dbReference>
<organism evidence="4 6">
    <name type="scientific">Didymodactylos carnosus</name>
    <dbReference type="NCBI Taxonomy" id="1234261"/>
    <lineage>
        <taxon>Eukaryota</taxon>
        <taxon>Metazoa</taxon>
        <taxon>Spiralia</taxon>
        <taxon>Gnathifera</taxon>
        <taxon>Rotifera</taxon>
        <taxon>Eurotatoria</taxon>
        <taxon>Bdelloidea</taxon>
        <taxon>Philodinida</taxon>
        <taxon>Philodinidae</taxon>
        <taxon>Didymodactylos</taxon>
    </lineage>
</organism>
<evidence type="ECO:0000313" key="4">
    <source>
        <dbReference type="EMBL" id="CAF1357411.1"/>
    </source>
</evidence>
<dbReference type="PANTHER" id="PTHR43048:SF3">
    <property type="entry name" value="METHYLMALONYL-COA EPIMERASE, MITOCHONDRIAL"/>
    <property type="match status" value="1"/>
</dbReference>
<protein>
    <recommendedName>
        <fullName evidence="3">VOC domain-containing protein</fullName>
    </recommendedName>
</protein>
<dbReference type="Pfam" id="PF13669">
    <property type="entry name" value="Glyoxalase_4"/>
    <property type="match status" value="1"/>
</dbReference>
<dbReference type="SUPFAM" id="SSF54593">
    <property type="entry name" value="Glyoxalase/Bleomycin resistance protein/Dihydroxybiphenyl dioxygenase"/>
    <property type="match status" value="1"/>
</dbReference>
<dbReference type="GO" id="GO:0005739">
    <property type="term" value="C:mitochondrion"/>
    <property type="evidence" value="ECO:0007669"/>
    <property type="project" value="TreeGrafter"/>
</dbReference>
<dbReference type="PANTHER" id="PTHR43048">
    <property type="entry name" value="METHYLMALONYL-COA EPIMERASE"/>
    <property type="match status" value="1"/>
</dbReference>
<dbReference type="InterPro" id="IPR051785">
    <property type="entry name" value="MMCE/EMCE_epimerase"/>
</dbReference>
<dbReference type="Gene3D" id="3.10.180.10">
    <property type="entry name" value="2,3-Dihydroxybiphenyl 1,2-Dioxygenase, domain 1"/>
    <property type="match status" value="1"/>
</dbReference>
<dbReference type="AlphaFoldDB" id="A0A8S2F5Y9"/>
<evidence type="ECO:0000256" key="2">
    <source>
        <dbReference type="SAM" id="Phobius"/>
    </source>
</evidence>
<dbReference type="EMBL" id="CAJOBA010044724">
    <property type="protein sequence ID" value="CAF4167633.1"/>
    <property type="molecule type" value="Genomic_DNA"/>
</dbReference>
<proteinExistence type="predicted"/>
<evidence type="ECO:0000313" key="6">
    <source>
        <dbReference type="Proteomes" id="UP000677228"/>
    </source>
</evidence>
<feature type="transmembrane region" description="Helical" evidence="2">
    <location>
        <begin position="12"/>
        <end position="32"/>
    </location>
</feature>
<feature type="domain" description="VOC" evidence="3">
    <location>
        <begin position="71"/>
        <end position="135"/>
    </location>
</feature>
<dbReference type="GO" id="GO:0046491">
    <property type="term" value="P:L-methylmalonyl-CoA metabolic process"/>
    <property type="evidence" value="ECO:0007669"/>
    <property type="project" value="TreeGrafter"/>
</dbReference>
<keyword evidence="2" id="KW-0812">Transmembrane</keyword>
<keyword evidence="2" id="KW-1133">Transmembrane helix</keyword>
<sequence>MDISIRGGTLLLRVIQILYIFLLPATTLIKVIQPTTSNVFSRFTSGMFTPLKQTPHTESPPDGNSVWELGKLHHIGIVVPDLDEAANFYKNVLKAKSVSGAVTIKNHGVHTIYVDLGNVKIELLHPLGDKSPISK</sequence>
<dbReference type="GO" id="GO:0046872">
    <property type="term" value="F:metal ion binding"/>
    <property type="evidence" value="ECO:0007669"/>
    <property type="project" value="UniProtKB-KW"/>
</dbReference>
<dbReference type="PROSITE" id="PS51819">
    <property type="entry name" value="VOC"/>
    <property type="match status" value="1"/>
</dbReference>
<dbReference type="InterPro" id="IPR029068">
    <property type="entry name" value="Glyas_Bleomycin-R_OHBP_Dase"/>
</dbReference>
<gene>
    <name evidence="4" type="ORF">OVA965_LOCUS31080</name>
    <name evidence="5" type="ORF">TMI583_LOCUS31900</name>
</gene>
<name>A0A8S2F5Y9_9BILA</name>
<reference evidence="4" key="1">
    <citation type="submission" date="2021-02" db="EMBL/GenBank/DDBJ databases">
        <authorList>
            <person name="Nowell W R."/>
        </authorList>
    </citation>
    <scope>NUCLEOTIDE SEQUENCE</scope>
</reference>
<evidence type="ECO:0000259" key="3">
    <source>
        <dbReference type="PROSITE" id="PS51819"/>
    </source>
</evidence>
<dbReference type="Proteomes" id="UP000682733">
    <property type="component" value="Unassembled WGS sequence"/>
</dbReference>
<comment type="caution">
    <text evidence="4">The sequence shown here is derived from an EMBL/GenBank/DDBJ whole genome shotgun (WGS) entry which is preliminary data.</text>
</comment>
<keyword evidence="1" id="KW-0479">Metal-binding</keyword>